<dbReference type="Gene3D" id="3.30.420.10">
    <property type="entry name" value="Ribonuclease H-like superfamily/Ribonuclease H"/>
    <property type="match status" value="1"/>
</dbReference>
<dbReference type="InterPro" id="IPR000863">
    <property type="entry name" value="Sulfotransferase_dom"/>
</dbReference>
<keyword evidence="2" id="KW-0808">Transferase</keyword>
<dbReference type="SUPFAM" id="SSF52540">
    <property type="entry name" value="P-loop containing nucleoside triphosphate hydrolases"/>
    <property type="match status" value="1"/>
</dbReference>
<proteinExistence type="inferred from homology"/>
<organism evidence="4 5">
    <name type="scientific">Rhipicephalus sanguineus</name>
    <name type="common">Brown dog tick</name>
    <name type="synonym">Ixodes sanguineus</name>
    <dbReference type="NCBI Taxonomy" id="34632"/>
    <lineage>
        <taxon>Eukaryota</taxon>
        <taxon>Metazoa</taxon>
        <taxon>Ecdysozoa</taxon>
        <taxon>Arthropoda</taxon>
        <taxon>Chelicerata</taxon>
        <taxon>Arachnida</taxon>
        <taxon>Acari</taxon>
        <taxon>Parasitiformes</taxon>
        <taxon>Ixodida</taxon>
        <taxon>Ixodoidea</taxon>
        <taxon>Ixodidae</taxon>
        <taxon>Rhipicephalinae</taxon>
        <taxon>Rhipicephalus</taxon>
        <taxon>Rhipicephalus</taxon>
    </lineage>
</organism>
<comment type="similarity">
    <text evidence="1">Belongs to the sulfotransferase 1 family.</text>
</comment>
<dbReference type="Proteomes" id="UP000821837">
    <property type="component" value="Chromosome 11"/>
</dbReference>
<dbReference type="Pfam" id="PF00685">
    <property type="entry name" value="Sulfotransfer_1"/>
    <property type="match status" value="1"/>
</dbReference>
<dbReference type="AlphaFoldDB" id="A0A9D4QDI3"/>
<accession>A0A9D4QDI3</accession>
<gene>
    <name evidence="4" type="ORF">HPB52_016345</name>
</gene>
<evidence type="ECO:0000256" key="2">
    <source>
        <dbReference type="ARBA" id="ARBA00022679"/>
    </source>
</evidence>
<dbReference type="VEuPathDB" id="VectorBase:RSAN_026070"/>
<evidence type="ECO:0000313" key="5">
    <source>
        <dbReference type="Proteomes" id="UP000821837"/>
    </source>
</evidence>
<comment type="caution">
    <text evidence="4">The sequence shown here is derived from an EMBL/GenBank/DDBJ whole genome shotgun (WGS) entry which is preliminary data.</text>
</comment>
<dbReference type="SUPFAM" id="SSF53098">
    <property type="entry name" value="Ribonuclease H-like"/>
    <property type="match status" value="1"/>
</dbReference>
<evidence type="ECO:0000313" key="4">
    <source>
        <dbReference type="EMBL" id="KAH7972733.1"/>
    </source>
</evidence>
<name>A0A9D4QDI3_RHISA</name>
<keyword evidence="5" id="KW-1185">Reference proteome</keyword>
<dbReference type="InterPro" id="IPR012337">
    <property type="entry name" value="RNaseH-like_sf"/>
</dbReference>
<dbReference type="InterPro" id="IPR027417">
    <property type="entry name" value="P-loop_NTPase"/>
</dbReference>
<reference evidence="4" key="1">
    <citation type="journal article" date="2020" name="Cell">
        <title>Large-Scale Comparative Analyses of Tick Genomes Elucidate Their Genetic Diversity and Vector Capacities.</title>
        <authorList>
            <consortium name="Tick Genome and Microbiome Consortium (TIGMIC)"/>
            <person name="Jia N."/>
            <person name="Wang J."/>
            <person name="Shi W."/>
            <person name="Du L."/>
            <person name="Sun Y."/>
            <person name="Zhan W."/>
            <person name="Jiang J.F."/>
            <person name="Wang Q."/>
            <person name="Zhang B."/>
            <person name="Ji P."/>
            <person name="Bell-Sakyi L."/>
            <person name="Cui X.M."/>
            <person name="Yuan T.T."/>
            <person name="Jiang B.G."/>
            <person name="Yang W.F."/>
            <person name="Lam T.T."/>
            <person name="Chang Q.C."/>
            <person name="Ding S.J."/>
            <person name="Wang X.J."/>
            <person name="Zhu J.G."/>
            <person name="Ruan X.D."/>
            <person name="Zhao L."/>
            <person name="Wei J.T."/>
            <person name="Ye R.Z."/>
            <person name="Que T.C."/>
            <person name="Du C.H."/>
            <person name="Zhou Y.H."/>
            <person name="Cheng J.X."/>
            <person name="Dai P.F."/>
            <person name="Guo W.B."/>
            <person name="Han X.H."/>
            <person name="Huang E.J."/>
            <person name="Li L.F."/>
            <person name="Wei W."/>
            <person name="Gao Y.C."/>
            <person name="Liu J.Z."/>
            <person name="Shao H.Z."/>
            <person name="Wang X."/>
            <person name="Wang C.C."/>
            <person name="Yang T.C."/>
            <person name="Huo Q.B."/>
            <person name="Li W."/>
            <person name="Chen H.Y."/>
            <person name="Chen S.E."/>
            <person name="Zhou L.G."/>
            <person name="Ni X.B."/>
            <person name="Tian J.H."/>
            <person name="Sheng Y."/>
            <person name="Liu T."/>
            <person name="Pan Y.S."/>
            <person name="Xia L.Y."/>
            <person name="Li J."/>
            <person name="Zhao F."/>
            <person name="Cao W.C."/>
        </authorList>
    </citation>
    <scope>NUCLEOTIDE SEQUENCE</scope>
    <source>
        <strain evidence="4">Rsan-2018</strain>
    </source>
</reference>
<dbReference type="GO" id="GO:0008146">
    <property type="term" value="F:sulfotransferase activity"/>
    <property type="evidence" value="ECO:0007669"/>
    <property type="project" value="InterPro"/>
</dbReference>
<dbReference type="PANTHER" id="PTHR11783">
    <property type="entry name" value="SULFOTRANSFERASE SULT"/>
    <property type="match status" value="1"/>
</dbReference>
<dbReference type="Gene3D" id="3.40.50.300">
    <property type="entry name" value="P-loop containing nucleotide triphosphate hydrolases"/>
    <property type="match status" value="1"/>
</dbReference>
<dbReference type="EMBL" id="JABSTV010001247">
    <property type="protein sequence ID" value="KAH7972733.1"/>
    <property type="molecule type" value="Genomic_DNA"/>
</dbReference>
<reference evidence="4" key="2">
    <citation type="submission" date="2021-09" db="EMBL/GenBank/DDBJ databases">
        <authorList>
            <person name="Jia N."/>
            <person name="Wang J."/>
            <person name="Shi W."/>
            <person name="Du L."/>
            <person name="Sun Y."/>
            <person name="Zhan W."/>
            <person name="Jiang J."/>
            <person name="Wang Q."/>
            <person name="Zhang B."/>
            <person name="Ji P."/>
            <person name="Sakyi L.B."/>
            <person name="Cui X."/>
            <person name="Yuan T."/>
            <person name="Jiang B."/>
            <person name="Yang W."/>
            <person name="Lam T.T.-Y."/>
            <person name="Chang Q."/>
            <person name="Ding S."/>
            <person name="Wang X."/>
            <person name="Zhu J."/>
            <person name="Ruan X."/>
            <person name="Zhao L."/>
            <person name="Wei J."/>
            <person name="Que T."/>
            <person name="Du C."/>
            <person name="Cheng J."/>
            <person name="Dai P."/>
            <person name="Han X."/>
            <person name="Huang E."/>
            <person name="Gao Y."/>
            <person name="Liu J."/>
            <person name="Shao H."/>
            <person name="Ye R."/>
            <person name="Li L."/>
            <person name="Wei W."/>
            <person name="Wang X."/>
            <person name="Wang C."/>
            <person name="Huo Q."/>
            <person name="Li W."/>
            <person name="Guo W."/>
            <person name="Chen H."/>
            <person name="Chen S."/>
            <person name="Zhou L."/>
            <person name="Zhou L."/>
            <person name="Ni X."/>
            <person name="Tian J."/>
            <person name="Zhou Y."/>
            <person name="Sheng Y."/>
            <person name="Liu T."/>
            <person name="Pan Y."/>
            <person name="Xia L."/>
            <person name="Li J."/>
            <person name="Zhao F."/>
            <person name="Cao W."/>
        </authorList>
    </citation>
    <scope>NUCLEOTIDE SEQUENCE</scope>
    <source>
        <strain evidence="4">Rsan-2018</strain>
        <tissue evidence="4">Larvae</tissue>
    </source>
</reference>
<evidence type="ECO:0000259" key="3">
    <source>
        <dbReference type="Pfam" id="PF00685"/>
    </source>
</evidence>
<feature type="domain" description="Sulfotransferase" evidence="3">
    <location>
        <begin position="405"/>
        <end position="673"/>
    </location>
</feature>
<dbReference type="GO" id="GO:0003676">
    <property type="term" value="F:nucleic acid binding"/>
    <property type="evidence" value="ECO:0007669"/>
    <property type="project" value="InterPro"/>
</dbReference>
<dbReference type="InterPro" id="IPR036397">
    <property type="entry name" value="RNaseH_sf"/>
</dbReference>
<sequence>MSVANSWGRRRLVNTPIQLILSGRPLTPAPQLRILGVVITANGSSKAWIREIKQQAHQVLHLIRRISSKAGGARTKIARLLVRAVLQPRLIYSAQFQHHTVRDWARLECINSEAIRVVTGLPRCTPIPTLQEEAQLNTIDELIYQRRQARELKPSFLPPAADLEAYMGNPVSVSPPSIVSLPPWDHRQITNNKPIGRLRNPVPRPTTTFRRLIEEADAALTTGSLAAYTDASCTDTQVVTSIVVPGHQNLCVNRLYLLRAPVPSVSAELLAIRYATKFLSAACASSSSFTIIRTDSTSAIKELRKVYNAHTFASDIQRISAQMPGQVRIEWVPRDTISAHIQADTATHSELPRTLEAPFPSHPRAERTYTTMDTDDFINIDNVPMLTIFPEDNVRSAMQYEPSASDVLIVTYPKCGTTWVQYIVAHILTKAEPPKKPAEYMLCSPLVELLGAESAVRAERKGPLITHLPLSNMVFSEQAKYIYVARNPYDCSVSCYYFFKGLTSRRIKDVSFGTFLEHFHCGRTLCGDYFDHLIPWYEMRSEPNVFFITYEQLKKNKGEVVLKIADFLGDEHGRALREDKQFYEKVLQSSSLGNMKKVFDYTPVERVKALGELPPAKFLKSLESFKGMTIDMKAMHEGAAFVRKGDVGDWRSHYTAEHITRTKAWIAQKTKGCDVMNLWKDLDLP</sequence>
<evidence type="ECO:0000256" key="1">
    <source>
        <dbReference type="ARBA" id="ARBA00005771"/>
    </source>
</evidence>
<protein>
    <recommendedName>
        <fullName evidence="3">Sulfotransferase domain-containing protein</fullName>
    </recommendedName>
</protein>